<reference evidence="1" key="1">
    <citation type="journal article" date="2021" name="Proc. Natl. Acad. Sci. U.S.A.">
        <title>A Catalog of Tens of Thousands of Viruses from Human Metagenomes Reveals Hidden Associations with Chronic Diseases.</title>
        <authorList>
            <person name="Tisza M.J."/>
            <person name="Buck C.B."/>
        </authorList>
    </citation>
    <scope>NUCLEOTIDE SEQUENCE</scope>
    <source>
        <strain evidence="1">CtuUw41</strain>
    </source>
</reference>
<dbReference type="EMBL" id="BK015017">
    <property type="protein sequence ID" value="DAD87252.1"/>
    <property type="molecule type" value="Genomic_DNA"/>
</dbReference>
<proteinExistence type="predicted"/>
<sequence>MFLFYHDNIHLCENENLNQENGKPIPQNHIY</sequence>
<protein>
    <submittedName>
        <fullName evidence="1">Uncharacterized protein</fullName>
    </submittedName>
</protein>
<organism evidence="1">
    <name type="scientific">Siphoviridae sp. ctuUw41</name>
    <dbReference type="NCBI Taxonomy" id="2826503"/>
    <lineage>
        <taxon>Viruses</taxon>
        <taxon>Duplodnaviria</taxon>
        <taxon>Heunggongvirae</taxon>
        <taxon>Uroviricota</taxon>
        <taxon>Caudoviricetes</taxon>
    </lineage>
</organism>
<name>A0A8S5MYH9_9CAUD</name>
<evidence type="ECO:0000313" key="1">
    <source>
        <dbReference type="EMBL" id="DAD87252.1"/>
    </source>
</evidence>
<accession>A0A8S5MYH9</accession>